<dbReference type="EMBL" id="JAHJDP010000117">
    <property type="protein sequence ID" value="MBU2693203.1"/>
    <property type="molecule type" value="Genomic_DNA"/>
</dbReference>
<feature type="domain" description="AMP-activated protein kinase glycogen-binding" evidence="1">
    <location>
        <begin position="25"/>
        <end position="75"/>
    </location>
</feature>
<dbReference type="InterPro" id="IPR013783">
    <property type="entry name" value="Ig-like_fold"/>
</dbReference>
<dbReference type="InterPro" id="IPR032640">
    <property type="entry name" value="AMPK1_CBM"/>
</dbReference>
<dbReference type="Proteomes" id="UP000777784">
    <property type="component" value="Unassembled WGS sequence"/>
</dbReference>
<dbReference type="SUPFAM" id="SSF81296">
    <property type="entry name" value="E set domains"/>
    <property type="match status" value="1"/>
</dbReference>
<dbReference type="InterPro" id="IPR014756">
    <property type="entry name" value="Ig_E-set"/>
</dbReference>
<dbReference type="AlphaFoldDB" id="A0A948WEY6"/>
<dbReference type="Gene3D" id="2.60.40.10">
    <property type="entry name" value="Immunoglobulins"/>
    <property type="match status" value="1"/>
</dbReference>
<protein>
    <submittedName>
        <fullName evidence="2">Isoamylase early set domain-containing protein</fullName>
    </submittedName>
</protein>
<organism evidence="2 3">
    <name type="scientific">Eiseniibacteriota bacterium</name>
    <dbReference type="NCBI Taxonomy" id="2212470"/>
    <lineage>
        <taxon>Bacteria</taxon>
        <taxon>Candidatus Eiseniibacteriota</taxon>
    </lineage>
</organism>
<evidence type="ECO:0000313" key="2">
    <source>
        <dbReference type="EMBL" id="MBU2693203.1"/>
    </source>
</evidence>
<dbReference type="CDD" id="cd07184">
    <property type="entry name" value="E_set_Isoamylase_like_N"/>
    <property type="match status" value="1"/>
</dbReference>
<accession>A0A948WEY6</accession>
<name>A0A948WEY6_UNCEI</name>
<proteinExistence type="predicted"/>
<dbReference type="Pfam" id="PF16561">
    <property type="entry name" value="AMPK1_CBM"/>
    <property type="match status" value="1"/>
</dbReference>
<evidence type="ECO:0000313" key="3">
    <source>
        <dbReference type="Proteomes" id="UP000777784"/>
    </source>
</evidence>
<reference evidence="2" key="1">
    <citation type="submission" date="2021-05" db="EMBL/GenBank/DDBJ databases">
        <title>Energy efficiency and biological interactions define the core microbiome of deep oligotrophic groundwater.</title>
        <authorList>
            <person name="Mehrshad M."/>
            <person name="Lopez-Fernandez M."/>
            <person name="Bell E."/>
            <person name="Bernier-Latmani R."/>
            <person name="Bertilsson S."/>
            <person name="Dopson M."/>
        </authorList>
    </citation>
    <scope>NUCLEOTIDE SEQUENCE</scope>
    <source>
        <strain evidence="2">Modern_marine.mb.64</strain>
    </source>
</reference>
<comment type="caution">
    <text evidence="2">The sequence shown here is derived from an EMBL/GenBank/DDBJ whole genome shotgun (WGS) entry which is preliminary data.</text>
</comment>
<sequence length="99" mass="11554">MMLKKTPTRSGRACRVTFTLPTEVEAKKAHLCGDFNGWERPGRPMIRRKDGRFSTTLTLKTGREYRFRYLLDGERWENDWVADNYLPNPFGGEDSVLKL</sequence>
<evidence type="ECO:0000259" key="1">
    <source>
        <dbReference type="Pfam" id="PF16561"/>
    </source>
</evidence>
<gene>
    <name evidence="2" type="ORF">KJ970_19985</name>
</gene>